<evidence type="ECO:0000256" key="1">
    <source>
        <dbReference type="ARBA" id="ARBA00023002"/>
    </source>
</evidence>
<dbReference type="InterPro" id="IPR036291">
    <property type="entry name" value="NAD(P)-bd_dom_sf"/>
</dbReference>
<dbReference type="InterPro" id="IPR011032">
    <property type="entry name" value="GroES-like_sf"/>
</dbReference>
<organism evidence="3 4">
    <name type="scientific">Marisediminicola antarctica</name>
    <dbReference type="NCBI Taxonomy" id="674079"/>
    <lineage>
        <taxon>Bacteria</taxon>
        <taxon>Bacillati</taxon>
        <taxon>Actinomycetota</taxon>
        <taxon>Actinomycetes</taxon>
        <taxon>Micrococcales</taxon>
        <taxon>Microbacteriaceae</taxon>
        <taxon>Marisediminicola</taxon>
    </lineage>
</organism>
<dbReference type="RefSeq" id="WP_161885099.1">
    <property type="nucleotide sequence ID" value="NZ_CP017146.1"/>
</dbReference>
<dbReference type="InterPro" id="IPR013149">
    <property type="entry name" value="ADH-like_C"/>
</dbReference>
<evidence type="ECO:0000259" key="2">
    <source>
        <dbReference type="SMART" id="SM00829"/>
    </source>
</evidence>
<protein>
    <submittedName>
        <fullName evidence="3">NADP-dependent oxidoreductase</fullName>
    </submittedName>
</protein>
<dbReference type="SUPFAM" id="SSF50129">
    <property type="entry name" value="GroES-like"/>
    <property type="match status" value="1"/>
</dbReference>
<dbReference type="Gene3D" id="3.90.180.10">
    <property type="entry name" value="Medium-chain alcohol dehydrogenases, catalytic domain"/>
    <property type="match status" value="1"/>
</dbReference>
<dbReference type="Proteomes" id="UP000464507">
    <property type="component" value="Chromosome"/>
</dbReference>
<dbReference type="InterPro" id="IPR020843">
    <property type="entry name" value="ER"/>
</dbReference>
<dbReference type="InterPro" id="IPR041694">
    <property type="entry name" value="ADH_N_2"/>
</dbReference>
<dbReference type="FunFam" id="3.40.50.720:FF:000121">
    <property type="entry name" value="Prostaglandin reductase 2"/>
    <property type="match status" value="1"/>
</dbReference>
<dbReference type="EMBL" id="CP017146">
    <property type="protein sequence ID" value="QHO68742.1"/>
    <property type="molecule type" value="Genomic_DNA"/>
</dbReference>
<evidence type="ECO:0000313" key="3">
    <source>
        <dbReference type="EMBL" id="QHO68742.1"/>
    </source>
</evidence>
<dbReference type="SMART" id="SM00829">
    <property type="entry name" value="PKS_ER"/>
    <property type="match status" value="1"/>
</dbReference>
<dbReference type="Gene3D" id="3.40.50.720">
    <property type="entry name" value="NAD(P)-binding Rossmann-like Domain"/>
    <property type="match status" value="1"/>
</dbReference>
<gene>
    <name evidence="3" type="ORF">BHD05_02900</name>
</gene>
<dbReference type="OrthoDB" id="9805663at2"/>
<reference evidence="3 4" key="1">
    <citation type="submission" date="2016-09" db="EMBL/GenBank/DDBJ databases">
        <title>Complete genome sequence of microbes from the polar regions.</title>
        <authorList>
            <person name="Liao L."/>
            <person name="Chen B."/>
        </authorList>
    </citation>
    <scope>NUCLEOTIDE SEQUENCE [LARGE SCALE GENOMIC DNA]</scope>
    <source>
        <strain evidence="3 4">ZS314</strain>
    </source>
</reference>
<keyword evidence="1" id="KW-0560">Oxidoreductase</keyword>
<name>A0A7L5AFK5_9MICO</name>
<dbReference type="Pfam" id="PF16884">
    <property type="entry name" value="ADH_N_2"/>
    <property type="match status" value="1"/>
</dbReference>
<dbReference type="Pfam" id="PF00107">
    <property type="entry name" value="ADH_zinc_N"/>
    <property type="match status" value="1"/>
</dbReference>
<keyword evidence="4" id="KW-1185">Reference proteome</keyword>
<dbReference type="PANTHER" id="PTHR43205">
    <property type="entry name" value="PROSTAGLANDIN REDUCTASE"/>
    <property type="match status" value="1"/>
</dbReference>
<dbReference type="KEGG" id="mant:BHD05_02900"/>
<dbReference type="PANTHER" id="PTHR43205:SF7">
    <property type="entry name" value="PROSTAGLANDIN REDUCTASE 1"/>
    <property type="match status" value="1"/>
</dbReference>
<dbReference type="SUPFAM" id="SSF51735">
    <property type="entry name" value="NAD(P)-binding Rossmann-fold domains"/>
    <property type="match status" value="1"/>
</dbReference>
<sequence>MTTTNQQAPVSSAPTISRQWQLIRRPSGWPVADDFRLAEIELPPLADGEVRVRNEFVSVDPYMRGRMNDVKSYTPPYVLGETMTGGAVGRVVESRSDSLAVGDLVRHFLGWRDLAQADAAAFAPTAEVPGVSSSAFLGALGMTSLTAWVGLLVIANMKPGDTVFVSGAAGAVGSAVGQLARLRGAKRVIGSAGSDEKVALLTGKYGFDAAFNYKNGHLARQLADAAPDGIDVYFDNVGGEHLEAALYSFNDGGRAALCGAISVYNETAAPSGPRNLPMITTKGLRLEGFTIGNYQQHATAFAAEVGPLLASGQMVSDETVIDGIDNALEAFFGLLRGENTGKMVVHTGA</sequence>
<dbReference type="CDD" id="cd05288">
    <property type="entry name" value="PGDH"/>
    <property type="match status" value="1"/>
</dbReference>
<proteinExistence type="predicted"/>
<evidence type="ECO:0000313" key="4">
    <source>
        <dbReference type="Proteomes" id="UP000464507"/>
    </source>
</evidence>
<feature type="domain" description="Enoyl reductase (ER)" evidence="2">
    <location>
        <begin position="30"/>
        <end position="345"/>
    </location>
</feature>
<accession>A0A7L5AFK5</accession>
<dbReference type="AlphaFoldDB" id="A0A7L5AFK5"/>
<dbReference type="InterPro" id="IPR045010">
    <property type="entry name" value="MDR_fam"/>
</dbReference>
<dbReference type="GO" id="GO:0016628">
    <property type="term" value="F:oxidoreductase activity, acting on the CH-CH group of donors, NAD or NADP as acceptor"/>
    <property type="evidence" value="ECO:0007669"/>
    <property type="project" value="InterPro"/>
</dbReference>